<keyword evidence="5 7" id="KW-1133">Transmembrane helix</keyword>
<feature type="transmembrane region" description="Helical" evidence="7">
    <location>
        <begin position="193"/>
        <end position="216"/>
    </location>
</feature>
<feature type="transmembrane region" description="Helical" evidence="7">
    <location>
        <begin position="163"/>
        <end position="181"/>
    </location>
</feature>
<keyword evidence="9" id="KW-0808">Transferase</keyword>
<dbReference type="EC" id="2.3.1.-" evidence="9"/>
<protein>
    <submittedName>
        <fullName evidence="9">Acyltransferase</fullName>
        <ecNumber evidence="9">2.3.1.-</ecNumber>
    </submittedName>
</protein>
<accession>A0ABW3HV98</accession>
<dbReference type="InterPro" id="IPR002656">
    <property type="entry name" value="Acyl_transf_3_dom"/>
</dbReference>
<dbReference type="PANTHER" id="PTHR40074">
    <property type="entry name" value="O-ACETYLTRANSFERASE WECH"/>
    <property type="match status" value="1"/>
</dbReference>
<evidence type="ECO:0000259" key="8">
    <source>
        <dbReference type="Pfam" id="PF01757"/>
    </source>
</evidence>
<dbReference type="EMBL" id="JBHTJZ010000035">
    <property type="protein sequence ID" value="MFD0961425.1"/>
    <property type="molecule type" value="Genomic_DNA"/>
</dbReference>
<keyword evidence="9" id="KW-0012">Acyltransferase</keyword>
<keyword evidence="6 7" id="KW-0472">Membrane</keyword>
<feature type="transmembrane region" description="Helical" evidence="7">
    <location>
        <begin position="228"/>
        <end position="248"/>
    </location>
</feature>
<feature type="transmembrane region" description="Helical" evidence="7">
    <location>
        <begin position="46"/>
        <end position="69"/>
    </location>
</feature>
<feature type="transmembrane region" description="Helical" evidence="7">
    <location>
        <begin position="284"/>
        <end position="303"/>
    </location>
</feature>
<dbReference type="GO" id="GO:0016746">
    <property type="term" value="F:acyltransferase activity"/>
    <property type="evidence" value="ECO:0007669"/>
    <property type="project" value="UniProtKB-KW"/>
</dbReference>
<comment type="similarity">
    <text evidence="2">Belongs to the acyltransferase 3 family.</text>
</comment>
<feature type="transmembrane region" description="Helical" evidence="7">
    <location>
        <begin position="315"/>
        <end position="332"/>
    </location>
</feature>
<organism evidence="9 10">
    <name type="scientific">Paenibacillus chungangensis</name>
    <dbReference type="NCBI Taxonomy" id="696535"/>
    <lineage>
        <taxon>Bacteria</taxon>
        <taxon>Bacillati</taxon>
        <taxon>Bacillota</taxon>
        <taxon>Bacilli</taxon>
        <taxon>Bacillales</taxon>
        <taxon>Paenibacillaceae</taxon>
        <taxon>Paenibacillus</taxon>
    </lineage>
</organism>
<feature type="transmembrane region" description="Helical" evidence="7">
    <location>
        <begin position="90"/>
        <end position="108"/>
    </location>
</feature>
<dbReference type="PANTHER" id="PTHR40074:SF2">
    <property type="entry name" value="O-ACETYLTRANSFERASE WECH"/>
    <property type="match status" value="1"/>
</dbReference>
<feature type="domain" description="Acyltransferase 3" evidence="8">
    <location>
        <begin position="11"/>
        <end position="332"/>
    </location>
</feature>
<name>A0ABW3HV98_9BACL</name>
<evidence type="ECO:0000313" key="10">
    <source>
        <dbReference type="Proteomes" id="UP001596989"/>
    </source>
</evidence>
<evidence type="ECO:0000256" key="4">
    <source>
        <dbReference type="ARBA" id="ARBA00022692"/>
    </source>
</evidence>
<feature type="transmembrane region" description="Helical" evidence="7">
    <location>
        <begin position="9"/>
        <end position="26"/>
    </location>
</feature>
<evidence type="ECO:0000256" key="7">
    <source>
        <dbReference type="SAM" id="Phobius"/>
    </source>
</evidence>
<gene>
    <name evidence="9" type="ORF">ACFQ2I_18900</name>
</gene>
<evidence type="ECO:0000313" key="9">
    <source>
        <dbReference type="EMBL" id="MFD0961425.1"/>
    </source>
</evidence>
<dbReference type="Pfam" id="PF01757">
    <property type="entry name" value="Acyl_transf_3"/>
    <property type="match status" value="1"/>
</dbReference>
<keyword evidence="3" id="KW-1003">Cell membrane</keyword>
<evidence type="ECO:0000256" key="5">
    <source>
        <dbReference type="ARBA" id="ARBA00022989"/>
    </source>
</evidence>
<evidence type="ECO:0000256" key="6">
    <source>
        <dbReference type="ARBA" id="ARBA00023136"/>
    </source>
</evidence>
<dbReference type="Proteomes" id="UP001596989">
    <property type="component" value="Unassembled WGS sequence"/>
</dbReference>
<comment type="caution">
    <text evidence="9">The sequence shown here is derived from an EMBL/GenBank/DDBJ whole genome shotgun (WGS) entry which is preliminary data.</text>
</comment>
<sequence length="359" mass="41432">MELSKQDTRDLKGIAILLMVLLHLFARKEVGDLYITDPAWNGVPLVYYLALLGDACRPIYLFVTGYAFYVMSNRPLRESVRKNLFRILKLYVNYWIVFLLFVPLFFIVRPEQWEQVKTYMLAMDFLGLSNHMNGAWWFVQIYILMVLFSPLLLAIVKRVHYTPLLLIAGALYLFSHMQRYWAIIDIGQNNVLLYVNNVGVLFGTSVFSFVVGALFAKYKVYSRIYNRLHKLPHLQIVCLLGFVLLFLFHMAIESSVIAPLNAVAIICLYLLLKKGPAVRKGMAYISSHSTNIWLTHMFFYQTIFPDLTFFPKHPVLIFLWLILLCVAASLVIKSITNPVFKWIDSKQRQAVPASVAINA</sequence>
<evidence type="ECO:0000256" key="3">
    <source>
        <dbReference type="ARBA" id="ARBA00022475"/>
    </source>
</evidence>
<comment type="subcellular location">
    <subcellularLocation>
        <location evidence="1">Cell membrane</location>
        <topology evidence="1">Multi-pass membrane protein</topology>
    </subcellularLocation>
</comment>
<keyword evidence="4 7" id="KW-0812">Transmembrane</keyword>
<proteinExistence type="inferred from homology"/>
<evidence type="ECO:0000256" key="1">
    <source>
        <dbReference type="ARBA" id="ARBA00004651"/>
    </source>
</evidence>
<feature type="transmembrane region" description="Helical" evidence="7">
    <location>
        <begin position="254"/>
        <end position="272"/>
    </location>
</feature>
<keyword evidence="10" id="KW-1185">Reference proteome</keyword>
<dbReference type="RefSeq" id="WP_377566979.1">
    <property type="nucleotide sequence ID" value="NZ_JBHTJZ010000035.1"/>
</dbReference>
<evidence type="ECO:0000256" key="2">
    <source>
        <dbReference type="ARBA" id="ARBA00007400"/>
    </source>
</evidence>
<reference evidence="10" key="1">
    <citation type="journal article" date="2019" name="Int. J. Syst. Evol. Microbiol.">
        <title>The Global Catalogue of Microorganisms (GCM) 10K type strain sequencing project: providing services to taxonomists for standard genome sequencing and annotation.</title>
        <authorList>
            <consortium name="The Broad Institute Genomics Platform"/>
            <consortium name="The Broad Institute Genome Sequencing Center for Infectious Disease"/>
            <person name="Wu L."/>
            <person name="Ma J."/>
        </authorList>
    </citation>
    <scope>NUCLEOTIDE SEQUENCE [LARGE SCALE GENOMIC DNA]</scope>
    <source>
        <strain evidence="10">CCUG 59129</strain>
    </source>
</reference>
<feature type="transmembrane region" description="Helical" evidence="7">
    <location>
        <begin position="135"/>
        <end position="156"/>
    </location>
</feature>